<dbReference type="Pfam" id="PF18481">
    <property type="entry name" value="DUF5616"/>
    <property type="match status" value="1"/>
</dbReference>
<evidence type="ECO:0000313" key="4">
    <source>
        <dbReference type="Proteomes" id="UP000199611"/>
    </source>
</evidence>
<feature type="domain" description="DUF434" evidence="1">
    <location>
        <begin position="8"/>
        <end position="62"/>
    </location>
</feature>
<keyword evidence="4" id="KW-1185">Reference proteome</keyword>
<evidence type="ECO:0008006" key="5">
    <source>
        <dbReference type="Google" id="ProtNLM"/>
    </source>
</evidence>
<evidence type="ECO:0000259" key="2">
    <source>
        <dbReference type="Pfam" id="PF18481"/>
    </source>
</evidence>
<dbReference type="AlphaFoldDB" id="A0A1I4R6Q8"/>
<evidence type="ECO:0000259" key="1">
    <source>
        <dbReference type="Pfam" id="PF04256"/>
    </source>
</evidence>
<dbReference type="Pfam" id="PF04256">
    <property type="entry name" value="DUF434"/>
    <property type="match status" value="1"/>
</dbReference>
<dbReference type="Proteomes" id="UP000199611">
    <property type="component" value="Unassembled WGS sequence"/>
</dbReference>
<sequence>MHAPLILLKAAAQDFFFLQSRGYPREKSLEMVGNRYELSSQDRDILRRGVFDQKTALLRRSKQLIGPDWSDELVMIDGHNVHITLESLLLNRTLIRANDGAIRDIARISRNFRPGQTTYYVIDLITDFFREYPAKVVYIFFDAPVSKSGELAALYRRSFGKAGVKVVTKAVPVPEREFDYDGAIIASSDSAVIDAASRWFDLTWFIMSHRNVKPVSRIVDFFDLIMMDVMSWNFAEDWPEACK</sequence>
<dbReference type="InterPro" id="IPR007368">
    <property type="entry name" value="DUF434"/>
</dbReference>
<evidence type="ECO:0000313" key="3">
    <source>
        <dbReference type="EMBL" id="SFM47909.1"/>
    </source>
</evidence>
<reference evidence="4" key="1">
    <citation type="submission" date="2016-10" db="EMBL/GenBank/DDBJ databases">
        <authorList>
            <person name="Varghese N."/>
            <person name="Submissions S."/>
        </authorList>
    </citation>
    <scope>NUCLEOTIDE SEQUENCE [LARGE SCALE GENOMIC DNA]</scope>
    <source>
        <strain evidence="4">DSM 9990</strain>
    </source>
</reference>
<proteinExistence type="predicted"/>
<feature type="domain" description="DUF5616" evidence="2">
    <location>
        <begin position="70"/>
        <end position="203"/>
    </location>
</feature>
<dbReference type="InterPro" id="IPR041652">
    <property type="entry name" value="DUF5616"/>
</dbReference>
<accession>A0A1I4R6Q8</accession>
<dbReference type="EMBL" id="FOUU01000001">
    <property type="protein sequence ID" value="SFM47909.1"/>
    <property type="molecule type" value="Genomic_DNA"/>
</dbReference>
<dbReference type="PANTHER" id="PTHR42252">
    <property type="entry name" value="DUF5616 DOMAIN-CONTAINING PROTEIN"/>
    <property type="match status" value="1"/>
</dbReference>
<dbReference type="RefSeq" id="WP_093393133.1">
    <property type="nucleotide sequence ID" value="NZ_FOUU01000001.1"/>
</dbReference>
<name>A0A1I4R6Q8_9BACT</name>
<dbReference type="STRING" id="39841.SAMN05660836_00431"/>
<gene>
    <name evidence="3" type="ORF">SAMN05660836_00431</name>
</gene>
<dbReference type="OrthoDB" id="5503612at2"/>
<dbReference type="PANTHER" id="PTHR42252:SF1">
    <property type="entry name" value="DUF434 DOMAIN-CONTAINING PROTEIN"/>
    <property type="match status" value="1"/>
</dbReference>
<protein>
    <recommendedName>
        <fullName evidence="5">DUF434 domain-containing protein</fullName>
    </recommendedName>
</protein>
<organism evidence="3 4">
    <name type="scientific">Thermodesulforhabdus norvegica</name>
    <dbReference type="NCBI Taxonomy" id="39841"/>
    <lineage>
        <taxon>Bacteria</taxon>
        <taxon>Pseudomonadati</taxon>
        <taxon>Thermodesulfobacteriota</taxon>
        <taxon>Syntrophobacteria</taxon>
        <taxon>Syntrophobacterales</taxon>
        <taxon>Thermodesulforhabdaceae</taxon>
        <taxon>Thermodesulforhabdus</taxon>
    </lineage>
</organism>